<gene>
    <name evidence="1" type="ORF">DRZ78_04470</name>
</gene>
<organism evidence="1 2">
    <name type="scientific">Aerophobetes bacterium</name>
    <dbReference type="NCBI Taxonomy" id="2030807"/>
    <lineage>
        <taxon>Bacteria</taxon>
        <taxon>Candidatus Aerophobota</taxon>
    </lineage>
</organism>
<protein>
    <submittedName>
        <fullName evidence="1">Uncharacterized protein</fullName>
    </submittedName>
</protein>
<sequence length="84" mass="10025">MQLKNFEGKTTMEKYQQLAFRVNLVFTFAKALFDKKELQEFLDYVEQVDTVLPLVNPEVWNNHYQDIEKAKKRVKALLNIMDVE</sequence>
<reference evidence="1 2" key="1">
    <citation type="submission" date="2018-06" db="EMBL/GenBank/DDBJ databases">
        <title>Extensive metabolic versatility and redundancy in microbially diverse, dynamic hydrothermal sediments.</title>
        <authorList>
            <person name="Dombrowski N."/>
            <person name="Teske A."/>
            <person name="Baker B.J."/>
        </authorList>
    </citation>
    <scope>NUCLEOTIDE SEQUENCE [LARGE SCALE GENOMIC DNA]</scope>
    <source>
        <strain evidence="1">B7_G13</strain>
    </source>
</reference>
<evidence type="ECO:0000313" key="2">
    <source>
        <dbReference type="Proteomes" id="UP000277457"/>
    </source>
</evidence>
<dbReference type="EMBL" id="QMPY01000173">
    <property type="protein sequence ID" value="RLE06572.1"/>
    <property type="molecule type" value="Genomic_DNA"/>
</dbReference>
<dbReference type="Proteomes" id="UP000277457">
    <property type="component" value="Unassembled WGS sequence"/>
</dbReference>
<name>A0A662CZC1_UNCAE</name>
<proteinExistence type="predicted"/>
<dbReference type="AlphaFoldDB" id="A0A662CZC1"/>
<accession>A0A662CZC1</accession>
<comment type="caution">
    <text evidence="1">The sequence shown here is derived from an EMBL/GenBank/DDBJ whole genome shotgun (WGS) entry which is preliminary data.</text>
</comment>
<evidence type="ECO:0000313" key="1">
    <source>
        <dbReference type="EMBL" id="RLE06572.1"/>
    </source>
</evidence>